<keyword evidence="3" id="KW-0804">Transcription</keyword>
<dbReference type="PRINTS" id="PR00038">
    <property type="entry name" value="HTHLUXR"/>
</dbReference>
<dbReference type="SMART" id="SM00421">
    <property type="entry name" value="HTH_LUXR"/>
    <property type="match status" value="1"/>
</dbReference>
<dbReference type="GO" id="GO:0006355">
    <property type="term" value="P:regulation of DNA-templated transcription"/>
    <property type="evidence" value="ECO:0007669"/>
    <property type="project" value="InterPro"/>
</dbReference>
<proteinExistence type="predicted"/>
<dbReference type="KEGG" id="nhu:H0264_23160"/>
<gene>
    <name evidence="5" type="ORF">H0264_23160</name>
</gene>
<evidence type="ECO:0000256" key="2">
    <source>
        <dbReference type="ARBA" id="ARBA00023125"/>
    </source>
</evidence>
<dbReference type="CDD" id="cd06170">
    <property type="entry name" value="LuxR_C_like"/>
    <property type="match status" value="1"/>
</dbReference>
<sequence>MTSRVRERTLERLVRVAAADLGTAELIDEAGALLAAALPHDAGCWHTTDPGSMIETGYRAHHMPPPDAAVARFAYLPDDYNSFARLAAGRPHSGVLSELTGGQLSRSVRYRELLRPNNITGELRIALLAGGDCWGNVSLFRESPRDFTPDERDFADQLSGVLGGGLRQAGVRARCAPDSETRWPGVLVLDGAGEIATMSEPARSWLAELGAREGEALPFALIALAERARTDRDAWARVRADGGRWISLHASATGDQVAFVLQEAHPGAIAPLLYAAFAFTTREREIADLVVQGCSTAAIAERLFISPLTVQTDLTSIFAKTGRRSRRQLTGLLTGAPDAGNTRNLG</sequence>
<evidence type="ECO:0000259" key="4">
    <source>
        <dbReference type="PROSITE" id="PS50043"/>
    </source>
</evidence>
<protein>
    <submittedName>
        <fullName evidence="5">Helix-turn-helix transcriptional regulator</fullName>
    </submittedName>
</protein>
<dbReference type="GO" id="GO:0003677">
    <property type="term" value="F:DNA binding"/>
    <property type="evidence" value="ECO:0007669"/>
    <property type="project" value="UniProtKB-KW"/>
</dbReference>
<dbReference type="InterPro" id="IPR029016">
    <property type="entry name" value="GAF-like_dom_sf"/>
</dbReference>
<name>A0A7D6V8K5_9NOCA</name>
<dbReference type="InterPro" id="IPR000792">
    <property type="entry name" value="Tscrpt_reg_LuxR_C"/>
</dbReference>
<keyword evidence="6" id="KW-1185">Reference proteome</keyword>
<dbReference type="InterPro" id="IPR036388">
    <property type="entry name" value="WH-like_DNA-bd_sf"/>
</dbReference>
<evidence type="ECO:0000313" key="6">
    <source>
        <dbReference type="Proteomes" id="UP000515512"/>
    </source>
</evidence>
<feature type="domain" description="HTH luxR-type" evidence="4">
    <location>
        <begin position="272"/>
        <end position="335"/>
    </location>
</feature>
<dbReference type="Pfam" id="PF00196">
    <property type="entry name" value="GerE"/>
    <property type="match status" value="1"/>
</dbReference>
<dbReference type="PANTHER" id="PTHR44688:SF16">
    <property type="entry name" value="DNA-BINDING TRANSCRIPTIONAL ACTIVATOR DEVR_DOSR"/>
    <property type="match status" value="1"/>
</dbReference>
<dbReference type="PANTHER" id="PTHR44688">
    <property type="entry name" value="DNA-BINDING TRANSCRIPTIONAL ACTIVATOR DEVR_DOSR"/>
    <property type="match status" value="1"/>
</dbReference>
<dbReference type="SUPFAM" id="SSF55781">
    <property type="entry name" value="GAF domain-like"/>
    <property type="match status" value="1"/>
</dbReference>
<dbReference type="InterPro" id="IPR016032">
    <property type="entry name" value="Sig_transdc_resp-reg_C-effctor"/>
</dbReference>
<dbReference type="AlphaFoldDB" id="A0A7D6V8K5"/>
<organism evidence="5 6">
    <name type="scientific">Nocardia huaxiensis</name>
    <dbReference type="NCBI Taxonomy" id="2755382"/>
    <lineage>
        <taxon>Bacteria</taxon>
        <taxon>Bacillati</taxon>
        <taxon>Actinomycetota</taxon>
        <taxon>Actinomycetes</taxon>
        <taxon>Mycobacteriales</taxon>
        <taxon>Nocardiaceae</taxon>
        <taxon>Nocardia</taxon>
    </lineage>
</organism>
<dbReference type="SUPFAM" id="SSF46894">
    <property type="entry name" value="C-terminal effector domain of the bipartite response regulators"/>
    <property type="match status" value="1"/>
</dbReference>
<evidence type="ECO:0000256" key="1">
    <source>
        <dbReference type="ARBA" id="ARBA00023015"/>
    </source>
</evidence>
<reference evidence="5 6" key="1">
    <citation type="submission" date="2020-07" db="EMBL/GenBank/DDBJ databases">
        <authorList>
            <person name="Zhuang K."/>
            <person name="Ran Y."/>
        </authorList>
    </citation>
    <scope>NUCLEOTIDE SEQUENCE [LARGE SCALE GENOMIC DNA]</scope>
    <source>
        <strain evidence="5 6">WCH-YHL-001</strain>
    </source>
</reference>
<keyword evidence="1" id="KW-0805">Transcription regulation</keyword>
<evidence type="ECO:0000256" key="3">
    <source>
        <dbReference type="ARBA" id="ARBA00023163"/>
    </source>
</evidence>
<dbReference type="Gene3D" id="3.30.450.40">
    <property type="match status" value="1"/>
</dbReference>
<dbReference type="EMBL" id="CP059399">
    <property type="protein sequence ID" value="QLY28282.1"/>
    <property type="molecule type" value="Genomic_DNA"/>
</dbReference>
<dbReference type="Gene3D" id="1.10.10.10">
    <property type="entry name" value="Winged helix-like DNA-binding domain superfamily/Winged helix DNA-binding domain"/>
    <property type="match status" value="1"/>
</dbReference>
<accession>A0A7D6V8K5</accession>
<dbReference type="RefSeq" id="WP_181579490.1">
    <property type="nucleotide sequence ID" value="NZ_CP059399.1"/>
</dbReference>
<evidence type="ECO:0000313" key="5">
    <source>
        <dbReference type="EMBL" id="QLY28282.1"/>
    </source>
</evidence>
<keyword evidence="2" id="KW-0238">DNA-binding</keyword>
<dbReference type="PROSITE" id="PS50043">
    <property type="entry name" value="HTH_LUXR_2"/>
    <property type="match status" value="1"/>
</dbReference>
<dbReference type="Proteomes" id="UP000515512">
    <property type="component" value="Chromosome"/>
</dbReference>
<dbReference type="PROSITE" id="PS00622">
    <property type="entry name" value="HTH_LUXR_1"/>
    <property type="match status" value="1"/>
</dbReference>